<protein>
    <submittedName>
        <fullName evidence="1">Uncharacterized protein</fullName>
    </submittedName>
</protein>
<gene>
    <name evidence="1" type="ORF">JRO89_XS07G0170900</name>
</gene>
<evidence type="ECO:0000313" key="2">
    <source>
        <dbReference type="Proteomes" id="UP000827721"/>
    </source>
</evidence>
<proteinExistence type="predicted"/>
<keyword evidence="2" id="KW-1185">Reference proteome</keyword>
<evidence type="ECO:0000313" key="1">
    <source>
        <dbReference type="EMBL" id="KAH7567869.1"/>
    </source>
</evidence>
<comment type="caution">
    <text evidence="1">The sequence shown here is derived from an EMBL/GenBank/DDBJ whole genome shotgun (WGS) entry which is preliminary data.</text>
</comment>
<dbReference type="EMBL" id="JAFEMO010000007">
    <property type="protein sequence ID" value="KAH7567869.1"/>
    <property type="molecule type" value="Genomic_DNA"/>
</dbReference>
<name>A0ABQ8HUA9_9ROSI</name>
<sequence length="162" mass="18082">MEAIVISYFENIFRSFSPSPVAIGTVVDSLDTRISPTAVRHLEGVFSGEQIADILGVRIVGCHERYIGLPSFIFRKKKHLFTNIKDRVWALISGWQGTLFSIVGNEVLLMALLPVIPTTYGCLRPSIFKVLSRPMLGEVLMISQLKTESGAWNVSLLEQNFL</sequence>
<reference evidence="1 2" key="1">
    <citation type="submission" date="2021-02" db="EMBL/GenBank/DDBJ databases">
        <title>Plant Genome Project.</title>
        <authorList>
            <person name="Zhang R.-G."/>
        </authorList>
    </citation>
    <scope>NUCLEOTIDE SEQUENCE [LARGE SCALE GENOMIC DNA]</scope>
    <source>
        <tissue evidence="1">Leaves</tissue>
    </source>
</reference>
<dbReference type="Proteomes" id="UP000827721">
    <property type="component" value="Unassembled WGS sequence"/>
</dbReference>
<accession>A0ABQ8HUA9</accession>
<organism evidence="1 2">
    <name type="scientific">Xanthoceras sorbifolium</name>
    <dbReference type="NCBI Taxonomy" id="99658"/>
    <lineage>
        <taxon>Eukaryota</taxon>
        <taxon>Viridiplantae</taxon>
        <taxon>Streptophyta</taxon>
        <taxon>Embryophyta</taxon>
        <taxon>Tracheophyta</taxon>
        <taxon>Spermatophyta</taxon>
        <taxon>Magnoliopsida</taxon>
        <taxon>eudicotyledons</taxon>
        <taxon>Gunneridae</taxon>
        <taxon>Pentapetalae</taxon>
        <taxon>rosids</taxon>
        <taxon>malvids</taxon>
        <taxon>Sapindales</taxon>
        <taxon>Sapindaceae</taxon>
        <taxon>Xanthoceroideae</taxon>
        <taxon>Xanthoceras</taxon>
    </lineage>
</organism>